<sequence>MVLHTEHHPMTVKKIAVIDLTGVIRNRRRELGLTQKSLGELLGIDQRTVSALEKNPGSISVNRLFAVFNALQIQAFVSNDPKDEFQIQRLMMDAHFRRNRLL</sequence>
<accession>A0ABT1WJN4</accession>
<evidence type="ECO:0000313" key="2">
    <source>
        <dbReference type="EMBL" id="MCQ8897721.1"/>
    </source>
</evidence>
<proteinExistence type="predicted"/>
<dbReference type="Gene3D" id="1.10.260.40">
    <property type="entry name" value="lambda repressor-like DNA-binding domains"/>
    <property type="match status" value="1"/>
</dbReference>
<dbReference type="EMBL" id="JANIGO010000006">
    <property type="protein sequence ID" value="MCQ8897721.1"/>
    <property type="molecule type" value="Genomic_DNA"/>
</dbReference>
<name>A0ABT1WJN4_9BURK</name>
<keyword evidence="3" id="KW-1185">Reference proteome</keyword>
<comment type="caution">
    <text evidence="2">The sequence shown here is derived from an EMBL/GenBank/DDBJ whole genome shotgun (WGS) entry which is preliminary data.</text>
</comment>
<dbReference type="PROSITE" id="PS50943">
    <property type="entry name" value="HTH_CROC1"/>
    <property type="match status" value="1"/>
</dbReference>
<feature type="domain" description="HTH cro/C1-type" evidence="1">
    <location>
        <begin position="24"/>
        <end position="77"/>
    </location>
</feature>
<dbReference type="SMART" id="SM00530">
    <property type="entry name" value="HTH_XRE"/>
    <property type="match status" value="1"/>
</dbReference>
<dbReference type="RefSeq" id="WP_256765526.1">
    <property type="nucleotide sequence ID" value="NZ_JANIGO010000006.1"/>
</dbReference>
<dbReference type="Proteomes" id="UP001204142">
    <property type="component" value="Unassembled WGS sequence"/>
</dbReference>
<protein>
    <submittedName>
        <fullName evidence="2">Helix-turn-helix domain-containing protein</fullName>
    </submittedName>
</protein>
<dbReference type="InterPro" id="IPR010982">
    <property type="entry name" value="Lambda_DNA-bd_dom_sf"/>
</dbReference>
<dbReference type="Pfam" id="PF01381">
    <property type="entry name" value="HTH_3"/>
    <property type="match status" value="1"/>
</dbReference>
<dbReference type="SUPFAM" id="SSF47413">
    <property type="entry name" value="lambda repressor-like DNA-binding domains"/>
    <property type="match status" value="1"/>
</dbReference>
<organism evidence="2 3">
    <name type="scientific">Limnobacter humi</name>
    <dbReference type="NCBI Taxonomy" id="1778671"/>
    <lineage>
        <taxon>Bacteria</taxon>
        <taxon>Pseudomonadati</taxon>
        <taxon>Pseudomonadota</taxon>
        <taxon>Betaproteobacteria</taxon>
        <taxon>Burkholderiales</taxon>
        <taxon>Burkholderiaceae</taxon>
        <taxon>Limnobacter</taxon>
    </lineage>
</organism>
<gene>
    <name evidence="2" type="ORF">NQT62_14865</name>
</gene>
<reference evidence="2 3" key="1">
    <citation type="submission" date="2022-07" db="EMBL/GenBank/DDBJ databases">
        <authorList>
            <person name="Xamxidin M."/>
            <person name="Wu M."/>
        </authorList>
    </citation>
    <scope>NUCLEOTIDE SEQUENCE [LARGE SCALE GENOMIC DNA]</scope>
    <source>
        <strain evidence="2 3">NBRC 111650</strain>
    </source>
</reference>
<evidence type="ECO:0000259" key="1">
    <source>
        <dbReference type="PROSITE" id="PS50943"/>
    </source>
</evidence>
<evidence type="ECO:0000313" key="3">
    <source>
        <dbReference type="Proteomes" id="UP001204142"/>
    </source>
</evidence>
<dbReference type="InterPro" id="IPR001387">
    <property type="entry name" value="Cro/C1-type_HTH"/>
</dbReference>
<dbReference type="CDD" id="cd00093">
    <property type="entry name" value="HTH_XRE"/>
    <property type="match status" value="1"/>
</dbReference>